<evidence type="ECO:0000313" key="1">
    <source>
        <dbReference type="EMBL" id="CDW19990.1"/>
    </source>
</evidence>
<sequence length="62" mass="6978">QLGTCTFSLSSQSRIAFRTARVCSFPVELSNLRTEIICSLFPHVKTIGKYSSFILPLIQSRQ</sequence>
<feature type="non-terminal residue" evidence="1">
    <location>
        <position position="1"/>
    </location>
</feature>
<protein>
    <submittedName>
        <fullName evidence="1">Uncharacterized protein</fullName>
    </submittedName>
</protein>
<dbReference type="AlphaFoldDB" id="A0A0K2T2G4"/>
<reference evidence="1" key="1">
    <citation type="submission" date="2014-05" db="EMBL/GenBank/DDBJ databases">
        <authorList>
            <person name="Chronopoulou M."/>
        </authorList>
    </citation>
    <scope>NUCLEOTIDE SEQUENCE</scope>
    <source>
        <tissue evidence="1">Whole organism</tissue>
    </source>
</reference>
<organism evidence="1">
    <name type="scientific">Lepeophtheirus salmonis</name>
    <name type="common">Salmon louse</name>
    <name type="synonym">Caligus salmonis</name>
    <dbReference type="NCBI Taxonomy" id="72036"/>
    <lineage>
        <taxon>Eukaryota</taxon>
        <taxon>Metazoa</taxon>
        <taxon>Ecdysozoa</taxon>
        <taxon>Arthropoda</taxon>
        <taxon>Crustacea</taxon>
        <taxon>Multicrustacea</taxon>
        <taxon>Hexanauplia</taxon>
        <taxon>Copepoda</taxon>
        <taxon>Siphonostomatoida</taxon>
        <taxon>Caligidae</taxon>
        <taxon>Lepeophtheirus</taxon>
    </lineage>
</organism>
<accession>A0A0K2T2G4</accession>
<proteinExistence type="predicted"/>
<name>A0A0K2T2G4_LEPSM</name>
<dbReference type="EMBL" id="HACA01002629">
    <property type="protein sequence ID" value="CDW19990.1"/>
    <property type="molecule type" value="Transcribed_RNA"/>
</dbReference>